<keyword evidence="5" id="KW-1185">Reference proteome</keyword>
<dbReference type="CDD" id="cd09819">
    <property type="entry name" value="An_peroxidase_bacterial_1"/>
    <property type="match status" value="1"/>
</dbReference>
<dbReference type="GO" id="GO:0006979">
    <property type="term" value="P:response to oxidative stress"/>
    <property type="evidence" value="ECO:0007669"/>
    <property type="project" value="InterPro"/>
</dbReference>
<reference evidence="4 5" key="2">
    <citation type="submission" date="2020-03" db="EMBL/GenBank/DDBJ databases">
        <authorList>
            <person name="Ichikawa N."/>
            <person name="Kimura A."/>
            <person name="Kitahashi Y."/>
            <person name="Uohara A."/>
        </authorList>
    </citation>
    <scope>NUCLEOTIDE SEQUENCE [LARGE SCALE GENOMIC DNA]</scope>
    <source>
        <strain evidence="4 5">NBRC 108639</strain>
    </source>
</reference>
<comment type="caution">
    <text evidence="4">The sequence shown here is derived from an EMBL/GenBank/DDBJ whole genome shotgun (WGS) entry which is preliminary data.</text>
</comment>
<dbReference type="InterPro" id="IPR006311">
    <property type="entry name" value="TAT_signal"/>
</dbReference>
<dbReference type="GO" id="GO:0004601">
    <property type="term" value="F:peroxidase activity"/>
    <property type="evidence" value="ECO:0007669"/>
    <property type="project" value="UniProtKB-KW"/>
</dbReference>
<keyword evidence="3" id="KW-0325">Glycoprotein</keyword>
<accession>A0A6V8KP83</accession>
<dbReference type="SUPFAM" id="SSF48113">
    <property type="entry name" value="Heme-dependent peroxidases"/>
    <property type="match status" value="1"/>
</dbReference>
<comment type="subcellular location">
    <subcellularLocation>
        <location evidence="1">Secreted</location>
    </subcellularLocation>
</comment>
<dbReference type="InterPro" id="IPR010255">
    <property type="entry name" value="Haem_peroxidase_sf"/>
</dbReference>
<dbReference type="Pfam" id="PF03098">
    <property type="entry name" value="An_peroxidase"/>
    <property type="match status" value="1"/>
</dbReference>
<dbReference type="PROSITE" id="PS51318">
    <property type="entry name" value="TAT"/>
    <property type="match status" value="1"/>
</dbReference>
<proteinExistence type="predicted"/>
<evidence type="ECO:0000256" key="3">
    <source>
        <dbReference type="ARBA" id="ARBA00023180"/>
    </source>
</evidence>
<dbReference type="InterPro" id="IPR019791">
    <property type="entry name" value="Haem_peroxidase_animal"/>
</dbReference>
<organism evidence="4 5">
    <name type="scientific">Phytohabitans houttuyneae</name>
    <dbReference type="NCBI Taxonomy" id="1076126"/>
    <lineage>
        <taxon>Bacteria</taxon>
        <taxon>Bacillati</taxon>
        <taxon>Actinomycetota</taxon>
        <taxon>Actinomycetes</taxon>
        <taxon>Micromonosporales</taxon>
        <taxon>Micromonosporaceae</taxon>
    </lineage>
</organism>
<dbReference type="Proteomes" id="UP000482800">
    <property type="component" value="Unassembled WGS sequence"/>
</dbReference>
<reference evidence="4 5" key="1">
    <citation type="submission" date="2020-03" db="EMBL/GenBank/DDBJ databases">
        <title>Whole genome shotgun sequence of Phytohabitans houttuyneae NBRC 108639.</title>
        <authorList>
            <person name="Komaki H."/>
            <person name="Tamura T."/>
        </authorList>
    </citation>
    <scope>NUCLEOTIDE SEQUENCE [LARGE SCALE GENOMIC DNA]</scope>
    <source>
        <strain evidence="4 5">NBRC 108639</strain>
    </source>
</reference>
<sequence length="545" mass="59488">MTKSHIGGHEAEPSTGLSRRKLLGYGAGTLGLLSATTLTSTKALAAMVQQEAQLVATSPQFFGRMFPNLPPFVNTADTIILQRTIDAIRDVGEFTHVMDAKDVLEKGPVALIADPALSNNNQNNPNHTAGTTFFGQFLDHDVTFDTTSRLAVVTDPNTTRNMRNPALDLDSVYGGGPTANPELYDPSDGAKLRIESGGRFEDVPRRADRTAIIADPRNDENVVISGLQAAFILFHNRVVDRVRSQNPGASVTAVFNLARQQVTWHYQWIMLNEFLPQIIGQDRVNAIRNGGRRFYTPVSGQHFMPVEFQGAAYRFGHSMVRPSYRVNLAGNPDGSAFFAMIFDPAGQGQADPVDMRGGARAPRRFIGWQTFFDFGPQFTDPGSTNPAVRPNKRIDTRISTPLFRLPLSAISSGDPPIALPVRNMLRGITWNLPSGQNVARAIGAPVLGAGSFQEWSRYNIGLDANTPLWHYCLKEAEVLEQGLRLGPVGATIVGEVFIGLLQLAPGGFLRDNPGFQPNLPARTPGTFRMIDLLTFARVDPTSRGQ</sequence>
<dbReference type="GO" id="GO:0005576">
    <property type="term" value="C:extracellular region"/>
    <property type="evidence" value="ECO:0007669"/>
    <property type="project" value="UniProtKB-SubCell"/>
</dbReference>
<dbReference type="GO" id="GO:0020037">
    <property type="term" value="F:heme binding"/>
    <property type="evidence" value="ECO:0007669"/>
    <property type="project" value="InterPro"/>
</dbReference>
<dbReference type="PANTHER" id="PTHR11475:SF4">
    <property type="entry name" value="CHORION PEROXIDASE"/>
    <property type="match status" value="1"/>
</dbReference>
<evidence type="ECO:0000256" key="2">
    <source>
        <dbReference type="ARBA" id="ARBA00022525"/>
    </source>
</evidence>
<keyword evidence="4" id="KW-0575">Peroxidase</keyword>
<protein>
    <submittedName>
        <fullName evidence="4">Ovoperoxidase</fullName>
    </submittedName>
</protein>
<name>A0A6V8KP83_9ACTN</name>
<dbReference type="Gene3D" id="1.10.640.10">
    <property type="entry name" value="Haem peroxidase domain superfamily, animal type"/>
    <property type="match status" value="1"/>
</dbReference>
<keyword evidence="4" id="KW-0560">Oxidoreductase</keyword>
<evidence type="ECO:0000313" key="5">
    <source>
        <dbReference type="Proteomes" id="UP000482800"/>
    </source>
</evidence>
<dbReference type="EMBL" id="BLPF01000003">
    <property type="protein sequence ID" value="GFJ83577.1"/>
    <property type="molecule type" value="Genomic_DNA"/>
</dbReference>
<evidence type="ECO:0000313" key="4">
    <source>
        <dbReference type="EMBL" id="GFJ83577.1"/>
    </source>
</evidence>
<dbReference type="PANTHER" id="PTHR11475">
    <property type="entry name" value="OXIDASE/PEROXIDASE"/>
    <property type="match status" value="1"/>
</dbReference>
<dbReference type="PRINTS" id="PR00457">
    <property type="entry name" value="ANPEROXIDASE"/>
</dbReference>
<evidence type="ECO:0000256" key="1">
    <source>
        <dbReference type="ARBA" id="ARBA00004613"/>
    </source>
</evidence>
<dbReference type="PROSITE" id="PS50292">
    <property type="entry name" value="PEROXIDASE_3"/>
    <property type="match status" value="1"/>
</dbReference>
<keyword evidence="2" id="KW-0964">Secreted</keyword>
<dbReference type="AlphaFoldDB" id="A0A6V8KP83"/>
<gene>
    <name evidence="4" type="ORF">Phou_077570</name>
</gene>
<dbReference type="InterPro" id="IPR037120">
    <property type="entry name" value="Haem_peroxidase_sf_animal"/>
</dbReference>